<dbReference type="Pfam" id="PF00092">
    <property type="entry name" value="VWA"/>
    <property type="match status" value="1"/>
</dbReference>
<organism evidence="3">
    <name type="scientific">marine sediment metagenome</name>
    <dbReference type="NCBI Taxonomy" id="412755"/>
    <lineage>
        <taxon>unclassified sequences</taxon>
        <taxon>metagenomes</taxon>
        <taxon>ecological metagenomes</taxon>
    </lineage>
</organism>
<protein>
    <recommendedName>
        <fullName evidence="2">VWFA domain-containing protein</fullName>
    </recommendedName>
</protein>
<dbReference type="Gene3D" id="3.40.50.410">
    <property type="entry name" value="von Willebrand factor, type A domain"/>
    <property type="match status" value="1"/>
</dbReference>
<name>X0S4A4_9ZZZZ</name>
<reference evidence="3" key="1">
    <citation type="journal article" date="2014" name="Front. Microbiol.">
        <title>High frequency of phylogenetically diverse reductive dehalogenase-homologous genes in deep subseafloor sedimentary metagenomes.</title>
        <authorList>
            <person name="Kawai M."/>
            <person name="Futagami T."/>
            <person name="Toyoda A."/>
            <person name="Takaki Y."/>
            <person name="Nishi S."/>
            <person name="Hori S."/>
            <person name="Arai W."/>
            <person name="Tsubouchi T."/>
            <person name="Morono Y."/>
            <person name="Uchiyama I."/>
            <person name="Ito T."/>
            <person name="Fujiyama A."/>
            <person name="Inagaki F."/>
            <person name="Takami H."/>
        </authorList>
    </citation>
    <scope>NUCLEOTIDE SEQUENCE</scope>
    <source>
        <strain evidence="3">Expedition CK06-06</strain>
    </source>
</reference>
<dbReference type="CDD" id="cd00198">
    <property type="entry name" value="vWFA"/>
    <property type="match status" value="1"/>
</dbReference>
<feature type="coiled-coil region" evidence="1">
    <location>
        <begin position="23"/>
        <end position="50"/>
    </location>
</feature>
<accession>X0S4A4</accession>
<evidence type="ECO:0000313" key="3">
    <source>
        <dbReference type="EMBL" id="GAF75898.1"/>
    </source>
</evidence>
<feature type="domain" description="VWFA" evidence="2">
    <location>
        <begin position="72"/>
        <end position="214"/>
    </location>
</feature>
<comment type="caution">
    <text evidence="3">The sequence shown here is derived from an EMBL/GenBank/DDBJ whole genome shotgun (WGS) entry which is preliminary data.</text>
</comment>
<keyword evidence="1" id="KW-0175">Coiled coil</keyword>
<dbReference type="InterPro" id="IPR002035">
    <property type="entry name" value="VWF_A"/>
</dbReference>
<dbReference type="EMBL" id="BARS01009524">
    <property type="protein sequence ID" value="GAF75898.1"/>
    <property type="molecule type" value="Genomic_DNA"/>
</dbReference>
<gene>
    <name evidence="3" type="ORF">S01H1_17903</name>
</gene>
<sequence length="264" mass="29422">MGDVKTPEEYATKEISKSLGKAIAKRELEIKKFEAKIKKIRKEIDKIKSGELVPDEDDSSSSSSSYHTIVNFILDESGSMYSRQKETVDGFNEYIQKLKKDKCKVSLTLTKFNDNVTVVFKNKSINDVKEMTSDDYKPDMCTALYDAIGITAQKLGKIKDNEKALFIIITDGYENMSKEFKLVDIKSLIKDKEKEGWTFTFLGGDLDAKQEGSNIGVASLNTLSFASRNIGGVMRNLGGQTTRFACSGSRSTNSFFGGKKRGNK</sequence>
<evidence type="ECO:0000259" key="2">
    <source>
        <dbReference type="Pfam" id="PF00092"/>
    </source>
</evidence>
<proteinExistence type="predicted"/>
<evidence type="ECO:0000256" key="1">
    <source>
        <dbReference type="SAM" id="Coils"/>
    </source>
</evidence>
<dbReference type="SUPFAM" id="SSF53300">
    <property type="entry name" value="vWA-like"/>
    <property type="match status" value="1"/>
</dbReference>
<dbReference type="InterPro" id="IPR036465">
    <property type="entry name" value="vWFA_dom_sf"/>
</dbReference>
<dbReference type="AlphaFoldDB" id="X0S4A4"/>